<evidence type="ECO:0000259" key="4">
    <source>
        <dbReference type="Pfam" id="PF24883"/>
    </source>
</evidence>
<evidence type="ECO:0000256" key="1">
    <source>
        <dbReference type="ARBA" id="ARBA00022737"/>
    </source>
</evidence>
<dbReference type="SUPFAM" id="SSF53474">
    <property type="entry name" value="alpha/beta-Hydrolases"/>
    <property type="match status" value="1"/>
</dbReference>
<feature type="coiled-coil region" evidence="2">
    <location>
        <begin position="331"/>
        <end position="381"/>
    </location>
</feature>
<dbReference type="Gene3D" id="3.40.50.1820">
    <property type="entry name" value="alpha/beta hydrolase"/>
    <property type="match status" value="1"/>
</dbReference>
<evidence type="ECO:0000256" key="2">
    <source>
        <dbReference type="SAM" id="Coils"/>
    </source>
</evidence>
<evidence type="ECO:0000256" key="3">
    <source>
        <dbReference type="SAM" id="MobiDB-lite"/>
    </source>
</evidence>
<reference evidence="5" key="2">
    <citation type="submission" date="2023-06" db="EMBL/GenBank/DDBJ databases">
        <authorList>
            <consortium name="Lawrence Berkeley National Laboratory"/>
            <person name="Mondo S.J."/>
            <person name="Hensen N."/>
            <person name="Bonometti L."/>
            <person name="Westerberg I."/>
            <person name="Brannstrom I.O."/>
            <person name="Guillou S."/>
            <person name="Cros-Aarteil S."/>
            <person name="Calhoun S."/>
            <person name="Haridas S."/>
            <person name="Kuo A."/>
            <person name="Pangilinan J."/>
            <person name="Riley R."/>
            <person name="Labutti K."/>
            <person name="Andreopoulos B."/>
            <person name="Lipzen A."/>
            <person name="Chen C."/>
            <person name="Yanf M."/>
            <person name="Daum C."/>
            <person name="Ng V."/>
            <person name="Clum A."/>
            <person name="Steindorff A."/>
            <person name="Ohm R."/>
            <person name="Martin F."/>
            <person name="Silar P."/>
            <person name="Natvig D."/>
            <person name="Lalanne C."/>
            <person name="Gautier V."/>
            <person name="Ament-Velasquez S.L."/>
            <person name="Kruys A."/>
            <person name="Hutchinson M.I."/>
            <person name="Powell A.J."/>
            <person name="Barry K."/>
            <person name="Miller A.N."/>
            <person name="Grigoriev I.V."/>
            <person name="Debuchy R."/>
            <person name="Gladieux P."/>
            <person name="Thoren M.H."/>
            <person name="Johannesson H."/>
        </authorList>
    </citation>
    <scope>NUCLEOTIDE SEQUENCE</scope>
    <source>
        <strain evidence="5">PSN324</strain>
    </source>
</reference>
<organism evidence="5 6">
    <name type="scientific">Cladorrhinum samala</name>
    <dbReference type="NCBI Taxonomy" id="585594"/>
    <lineage>
        <taxon>Eukaryota</taxon>
        <taxon>Fungi</taxon>
        <taxon>Dikarya</taxon>
        <taxon>Ascomycota</taxon>
        <taxon>Pezizomycotina</taxon>
        <taxon>Sordariomycetes</taxon>
        <taxon>Sordariomycetidae</taxon>
        <taxon>Sordariales</taxon>
        <taxon>Podosporaceae</taxon>
        <taxon>Cladorrhinum</taxon>
    </lineage>
</organism>
<dbReference type="InterPro" id="IPR027417">
    <property type="entry name" value="P-loop_NTPase"/>
</dbReference>
<sequence>MSSPATGPGLDGPGPATAAAANKQTEGDGKITAALDISQYGPSEVYHPPDGQAVLVDIVFMHGLMGHPIKTWLHGKTPKHNSGDQNDGNTHSRLLRIWKPQSSRAASPSTQNHCYWPLLLGQELKCARIITYGYNSKPFSFLGIQPPPGQMTIEELATNLMQSIATRRRGHEGRPLIFIAHSLGGILVKSALVESTKVRPDIADSCVAIFFFGTPHSGSGWADKGGYVANIIQATCTGSFKTQVLKGLCLGSETLTRITKDFNDLLVRAQKPVPRYGIRTFIEGTGVLSWGVTGKVVDNTSSRYNRRDVEQEFTIQGANHMDMCRFESRKNRDYQQVVSFLEEYLDKIREEINQEEVRAVAETARTAERETEERRVQAEREATVLIEALDYDHRLVKDQYINRMPWAPESLDWIWDSEFGTWLSSAEPIFWISGKPGSGKSTLTSYIAQSRHLKTRLKAAAAPSSKLLVLLHFFSYQLRQELGNNFAGLLRSLLHDLLDKVPELVSTLRKELNLPDSADKAKTWVLNTGQVQSALLWSMRAVVEKDQTLVLFIDGLDELDQTHQWEVSRFIQELKCFESGRVKICLSSRNIPPFSEILLAYPTLLVSERNHLAIQSWAEGSLSLLHGIADIKSLAKKIAVKSEGVFLWAHFAVEEALRLISEGYGRDQEKMEAMLLDQPQELKGIYSRIIRRIREEDRTTAGVYFSLIFGLDSYYPSLSLSEFYEASTLAIQSYREQMTYRSGRPKTEGVHQHIDKQTVTCEADLTDFRRRVSSVCGGMIVASQIGVKEYPTRYSKSLNGRRTRANNINVGAMHRTVQEYFGSGTGWRELFGDGVDVQEWIYEPWVRACFAFLRAPLNWSHDVTPAPNDWSSSDDDNMPAYDRNLEIFQQSLAEYVSSNLGKHLSDYEEAMRRSFKLFAYDVPFDKYLEDHISVMSVFRSCCCPYIPLKMTWDLKVRSDIQFAISHGLVFYIQDCLEHPDEADMMSIQDIFAFAAHCSIAELDSHQRSRQTAVLSFLVEYAKRKNKPIQPLDDFVMYQVLRFSPVEDVKICLETFPKGPIVLRPPYFEGCRCEIAYYHRDCEIIFYTNRQPVEYTPFHPLARTLWGTERKGPIAQLLLERGESVKALCGPVGNVIHAELEFLASMILDLIKLIHTEYAVKSLCTELWMEFGADIHDENSEGLNPLEFFWKRVSEAELSSESWKRRIQIKAIRTVICILLELGAVNRKKDANGRVPDVETMKNFGEDFLLED</sequence>
<dbReference type="Gene3D" id="3.40.50.300">
    <property type="entry name" value="P-loop containing nucleotide triphosphate hydrolases"/>
    <property type="match status" value="1"/>
</dbReference>
<dbReference type="AlphaFoldDB" id="A0AAV9HN08"/>
<comment type="caution">
    <text evidence="5">The sequence shown here is derived from an EMBL/GenBank/DDBJ whole genome shotgun (WGS) entry which is preliminary data.</text>
</comment>
<dbReference type="EMBL" id="MU865001">
    <property type="protein sequence ID" value="KAK4460933.1"/>
    <property type="molecule type" value="Genomic_DNA"/>
</dbReference>
<dbReference type="Pfam" id="PF24883">
    <property type="entry name" value="NPHP3_N"/>
    <property type="match status" value="1"/>
</dbReference>
<dbReference type="InterPro" id="IPR029058">
    <property type="entry name" value="AB_hydrolase_fold"/>
</dbReference>
<reference evidence="5" key="1">
    <citation type="journal article" date="2023" name="Mol. Phylogenet. Evol.">
        <title>Genome-scale phylogeny and comparative genomics of the fungal order Sordariales.</title>
        <authorList>
            <person name="Hensen N."/>
            <person name="Bonometti L."/>
            <person name="Westerberg I."/>
            <person name="Brannstrom I.O."/>
            <person name="Guillou S."/>
            <person name="Cros-Aarteil S."/>
            <person name="Calhoun S."/>
            <person name="Haridas S."/>
            <person name="Kuo A."/>
            <person name="Mondo S."/>
            <person name="Pangilinan J."/>
            <person name="Riley R."/>
            <person name="LaButti K."/>
            <person name="Andreopoulos B."/>
            <person name="Lipzen A."/>
            <person name="Chen C."/>
            <person name="Yan M."/>
            <person name="Daum C."/>
            <person name="Ng V."/>
            <person name="Clum A."/>
            <person name="Steindorff A."/>
            <person name="Ohm R.A."/>
            <person name="Martin F."/>
            <person name="Silar P."/>
            <person name="Natvig D.O."/>
            <person name="Lalanne C."/>
            <person name="Gautier V."/>
            <person name="Ament-Velasquez S.L."/>
            <person name="Kruys A."/>
            <person name="Hutchinson M.I."/>
            <person name="Powell A.J."/>
            <person name="Barry K."/>
            <person name="Miller A.N."/>
            <person name="Grigoriev I.V."/>
            <person name="Debuchy R."/>
            <person name="Gladieux P."/>
            <person name="Hiltunen Thoren M."/>
            <person name="Johannesson H."/>
        </authorList>
    </citation>
    <scope>NUCLEOTIDE SEQUENCE</scope>
    <source>
        <strain evidence="5">PSN324</strain>
    </source>
</reference>
<evidence type="ECO:0000313" key="6">
    <source>
        <dbReference type="Proteomes" id="UP001321749"/>
    </source>
</evidence>
<dbReference type="SUPFAM" id="SSF52540">
    <property type="entry name" value="P-loop containing nucleoside triphosphate hydrolases"/>
    <property type="match status" value="1"/>
</dbReference>
<evidence type="ECO:0000313" key="5">
    <source>
        <dbReference type="EMBL" id="KAK4460933.1"/>
    </source>
</evidence>
<feature type="region of interest" description="Disordered" evidence="3">
    <location>
        <begin position="1"/>
        <end position="25"/>
    </location>
</feature>
<dbReference type="Proteomes" id="UP001321749">
    <property type="component" value="Unassembled WGS sequence"/>
</dbReference>
<dbReference type="InterPro" id="IPR056884">
    <property type="entry name" value="NPHP3-like_N"/>
</dbReference>
<keyword evidence="2" id="KW-0175">Coiled coil</keyword>
<accession>A0AAV9HN08</accession>
<gene>
    <name evidence="5" type="ORF">QBC42DRAFT_271256</name>
</gene>
<keyword evidence="6" id="KW-1185">Reference proteome</keyword>
<dbReference type="PANTHER" id="PTHR10039:SF5">
    <property type="entry name" value="NACHT DOMAIN-CONTAINING PROTEIN"/>
    <property type="match status" value="1"/>
</dbReference>
<keyword evidence="1" id="KW-0677">Repeat</keyword>
<feature type="domain" description="Nephrocystin 3-like N-terminal" evidence="4">
    <location>
        <begin position="411"/>
        <end position="589"/>
    </location>
</feature>
<name>A0AAV9HN08_9PEZI</name>
<proteinExistence type="predicted"/>
<dbReference type="PANTHER" id="PTHR10039">
    <property type="entry name" value="AMELOGENIN"/>
    <property type="match status" value="1"/>
</dbReference>
<protein>
    <recommendedName>
        <fullName evidence="4">Nephrocystin 3-like N-terminal domain-containing protein</fullName>
    </recommendedName>
</protein>